<dbReference type="AlphaFoldDB" id="A0A501WQ69"/>
<dbReference type="Gene3D" id="3.30.460.40">
    <property type="match status" value="1"/>
</dbReference>
<dbReference type="Proteomes" id="UP000319255">
    <property type="component" value="Unassembled WGS sequence"/>
</dbReference>
<protein>
    <submittedName>
        <fullName evidence="1">Nucleotidyltransferase family protein</fullName>
    </submittedName>
</protein>
<accession>A0A501WQ69</accession>
<name>A0A501WQ69_9RHOB</name>
<keyword evidence="2" id="KW-1185">Reference proteome</keyword>
<dbReference type="EMBL" id="VFRP01000017">
    <property type="protein sequence ID" value="TPE49151.1"/>
    <property type="molecule type" value="Genomic_DNA"/>
</dbReference>
<gene>
    <name evidence="1" type="ORF">FJM51_15890</name>
</gene>
<sequence length="391" mass="42237">MGEGPSRLASRLFRSRRGGILRLAARRLGSRGGVMTPFAELCLLIRVALGTEPDPAGALRAARLDPALLVPLAFEHRVAPFLGRLTEDPAIAPLLPEALADGFRFAAEANGTRNEALREELAEVLALLDAAGIEPLLLKGAGRLADGLLGPAGRFMQDLDLLVPASRIDEAAAALEAAGYAPLAEGPQLAEEHHHLPALWREGAPAAIELHRVAQPWHQPLLPTPRLFERSSPVVIGGRSARLPAPADALLHLVLHGQVNHRRLLSGGVLLSEVVEFALIARYHGPGVVAEARSGAGKAGLSFDAFLRLCELTAGTDPVPVGSFARFLARRALWLRDHPRARDPGRALAYAVEHAASLRHRPSVRRRFPGRFAERGFYASRWREIRSVFAR</sequence>
<reference evidence="1 2" key="1">
    <citation type="submission" date="2019-06" db="EMBL/GenBank/DDBJ databases">
        <title>A novel bacterium of genus Amaricoccus, isolated from marine sediment.</title>
        <authorList>
            <person name="Huang H."/>
            <person name="Mo K."/>
            <person name="Hu Y."/>
        </authorList>
    </citation>
    <scope>NUCLEOTIDE SEQUENCE [LARGE SCALE GENOMIC DNA]</scope>
    <source>
        <strain evidence="1 2">HB172011</strain>
    </source>
</reference>
<dbReference type="InterPro" id="IPR039498">
    <property type="entry name" value="NTP_transf_5"/>
</dbReference>
<organism evidence="1 2">
    <name type="scientific">Amaricoccus solimangrovi</name>
    <dbReference type="NCBI Taxonomy" id="2589815"/>
    <lineage>
        <taxon>Bacteria</taxon>
        <taxon>Pseudomonadati</taxon>
        <taxon>Pseudomonadota</taxon>
        <taxon>Alphaproteobacteria</taxon>
        <taxon>Rhodobacterales</taxon>
        <taxon>Paracoccaceae</taxon>
        <taxon>Amaricoccus</taxon>
    </lineage>
</organism>
<comment type="caution">
    <text evidence="1">The sequence shown here is derived from an EMBL/GenBank/DDBJ whole genome shotgun (WGS) entry which is preliminary data.</text>
</comment>
<evidence type="ECO:0000313" key="2">
    <source>
        <dbReference type="Proteomes" id="UP000319255"/>
    </source>
</evidence>
<dbReference type="GO" id="GO:0016740">
    <property type="term" value="F:transferase activity"/>
    <property type="evidence" value="ECO:0007669"/>
    <property type="project" value="UniProtKB-KW"/>
</dbReference>
<keyword evidence="1" id="KW-0808">Transferase</keyword>
<proteinExistence type="predicted"/>
<dbReference type="OrthoDB" id="7855384at2"/>
<dbReference type="Pfam" id="PF14907">
    <property type="entry name" value="NTP_transf_5"/>
    <property type="match status" value="1"/>
</dbReference>
<evidence type="ECO:0000313" key="1">
    <source>
        <dbReference type="EMBL" id="TPE49151.1"/>
    </source>
</evidence>